<dbReference type="InterPro" id="IPR026956">
    <property type="entry name" value="D-ser_dehydrat-like_dom"/>
</dbReference>
<proteinExistence type="inferred from homology"/>
<dbReference type="SUPFAM" id="SSF51419">
    <property type="entry name" value="PLP-binding barrel"/>
    <property type="match status" value="1"/>
</dbReference>
<dbReference type="GO" id="GO:0008721">
    <property type="term" value="F:D-serine ammonia-lyase activity"/>
    <property type="evidence" value="ECO:0007669"/>
    <property type="project" value="TreeGrafter"/>
</dbReference>
<evidence type="ECO:0000256" key="2">
    <source>
        <dbReference type="ARBA" id="ARBA00023239"/>
    </source>
</evidence>
<protein>
    <submittedName>
        <fullName evidence="4">D-serine deaminase-like pyridoxal phosphate-dependent protein</fullName>
    </submittedName>
</protein>
<evidence type="ECO:0000313" key="4">
    <source>
        <dbReference type="EMBL" id="PXW52932.1"/>
    </source>
</evidence>
<dbReference type="AlphaFoldDB" id="A0A2V3TVI8"/>
<dbReference type="InterPro" id="IPR029066">
    <property type="entry name" value="PLP-binding_barrel"/>
</dbReference>
<comment type="similarity">
    <text evidence="1">Belongs to the DSD1 family.</text>
</comment>
<dbReference type="Gene3D" id="3.20.20.10">
    <property type="entry name" value="Alanine racemase"/>
    <property type="match status" value="1"/>
</dbReference>
<dbReference type="Pfam" id="PF14031">
    <property type="entry name" value="D-ser_dehydrat"/>
    <property type="match status" value="1"/>
</dbReference>
<dbReference type="SMART" id="SM01119">
    <property type="entry name" value="D-ser_dehydrat"/>
    <property type="match status" value="1"/>
</dbReference>
<dbReference type="InterPro" id="IPR001608">
    <property type="entry name" value="Ala_racemase_N"/>
</dbReference>
<evidence type="ECO:0000259" key="3">
    <source>
        <dbReference type="SMART" id="SM01119"/>
    </source>
</evidence>
<name>A0A2V3TVI8_9HYPH</name>
<dbReference type="OrthoDB" id="9772497at2"/>
<evidence type="ECO:0000313" key="5">
    <source>
        <dbReference type="Proteomes" id="UP000248021"/>
    </source>
</evidence>
<evidence type="ECO:0000256" key="1">
    <source>
        <dbReference type="ARBA" id="ARBA00005323"/>
    </source>
</evidence>
<reference evidence="4 5" key="1">
    <citation type="submission" date="2018-05" db="EMBL/GenBank/DDBJ databases">
        <title>Genomic Encyclopedia of Type Strains, Phase IV (KMG-IV): sequencing the most valuable type-strain genomes for metagenomic binning, comparative biology and taxonomic classification.</title>
        <authorList>
            <person name="Goeker M."/>
        </authorList>
    </citation>
    <scope>NUCLEOTIDE SEQUENCE [LARGE SCALE GENOMIC DNA]</scope>
    <source>
        <strain evidence="4 5">DSM 6462</strain>
    </source>
</reference>
<organism evidence="4 5">
    <name type="scientific">Chelatococcus asaccharovorans</name>
    <dbReference type="NCBI Taxonomy" id="28210"/>
    <lineage>
        <taxon>Bacteria</taxon>
        <taxon>Pseudomonadati</taxon>
        <taxon>Pseudomonadota</taxon>
        <taxon>Alphaproteobacteria</taxon>
        <taxon>Hyphomicrobiales</taxon>
        <taxon>Chelatococcaceae</taxon>
        <taxon>Chelatococcus</taxon>
    </lineage>
</organism>
<dbReference type="Pfam" id="PF01168">
    <property type="entry name" value="Ala_racemase_N"/>
    <property type="match status" value="1"/>
</dbReference>
<accession>A0A2V3TVI8</accession>
<dbReference type="Proteomes" id="UP000248021">
    <property type="component" value="Unassembled WGS sequence"/>
</dbReference>
<keyword evidence="5" id="KW-1185">Reference proteome</keyword>
<dbReference type="Gene3D" id="2.40.37.20">
    <property type="entry name" value="D-serine dehydratase-like domain"/>
    <property type="match status" value="1"/>
</dbReference>
<dbReference type="GO" id="GO:0036088">
    <property type="term" value="P:D-serine catabolic process"/>
    <property type="evidence" value="ECO:0007669"/>
    <property type="project" value="TreeGrafter"/>
</dbReference>
<gene>
    <name evidence="4" type="ORF">C7450_115131</name>
</gene>
<comment type="caution">
    <text evidence="4">The sequence shown here is derived from an EMBL/GenBank/DDBJ whole genome shotgun (WGS) entry which is preliminary data.</text>
</comment>
<sequence length="354" mass="37165">MIFQPRADDTPMPVVDLAIVEANLKRMQAYCDSHGLKLRPHIKTHKMPGLAKWQLDLGAVGITCQKLGEAEIMIDAGITDILISYPLIGPVKAARLAGLARRATLAVVADSPLAVDTAAEAARAAGATIRVLVEFESGGRRAGVASPADALALAHRMGAASGLTFGGLMTYPLGPEAAAFIAEAKALFAAEGIAMPEISAGGTPRAFHAHEVPGVTELRVGTYIYNDRNTVDQGAASLDDCALHIEATVVSRPTADRAIIDAGSKSLSSDLTPGGPARGYGLMPDYPEAVIVKLNEEHGIVDLSACARRPEIGETVRIIPNHVCVVVNLHDEILMTRPGAPDVTMPVDARGRSR</sequence>
<dbReference type="RefSeq" id="WP_110377911.1">
    <property type="nucleotide sequence ID" value="NZ_JAHBRY010000001.1"/>
</dbReference>
<feature type="domain" description="D-serine dehydratase-like" evidence="3">
    <location>
        <begin position="242"/>
        <end position="337"/>
    </location>
</feature>
<dbReference type="PANTHER" id="PTHR28004:SF2">
    <property type="entry name" value="D-SERINE DEHYDRATASE"/>
    <property type="match status" value="1"/>
</dbReference>
<keyword evidence="2" id="KW-0456">Lyase</keyword>
<dbReference type="PANTHER" id="PTHR28004">
    <property type="entry name" value="ZGC:162816-RELATED"/>
    <property type="match status" value="1"/>
</dbReference>
<dbReference type="EMBL" id="QJJK01000015">
    <property type="protein sequence ID" value="PXW52932.1"/>
    <property type="molecule type" value="Genomic_DNA"/>
</dbReference>
<dbReference type="InterPro" id="IPR051466">
    <property type="entry name" value="D-amino_acid_metab_enzyme"/>
</dbReference>
<dbReference type="InterPro" id="IPR042208">
    <property type="entry name" value="D-ser_dehydrat-like_sf"/>
</dbReference>